<dbReference type="Proteomes" id="UP001433638">
    <property type="component" value="Unassembled WGS sequence"/>
</dbReference>
<evidence type="ECO:0000259" key="1">
    <source>
        <dbReference type="Pfam" id="PF10135"/>
    </source>
</evidence>
<accession>A0ABV1M729</accession>
<proteinExistence type="predicted"/>
<sequence length="117" mass="12646">MKTTFAGGLTATEQLPAIDGAALAAVTPEYRQQLETAAVKFEGMFIKQLLQEMRKGGEAFSDEDSIFNNRRERDMLDFADNQVADSLASQRAFGIADMIVRQMLPSAPAAGGKDSEG</sequence>
<dbReference type="EMBL" id="JBEFLD010000008">
    <property type="protein sequence ID" value="MEQ6292027.1"/>
    <property type="molecule type" value="Genomic_DNA"/>
</dbReference>
<keyword evidence="3" id="KW-1185">Reference proteome</keyword>
<feature type="domain" description="Flagellar protein FlgJ N-terminal" evidence="1">
    <location>
        <begin position="52"/>
        <end position="102"/>
    </location>
</feature>
<evidence type="ECO:0000313" key="2">
    <source>
        <dbReference type="EMBL" id="MEQ6292027.1"/>
    </source>
</evidence>
<protein>
    <submittedName>
        <fullName evidence="2">Rod-binding protein</fullName>
    </submittedName>
</protein>
<evidence type="ECO:0000313" key="3">
    <source>
        <dbReference type="Proteomes" id="UP001433638"/>
    </source>
</evidence>
<dbReference type="Pfam" id="PF10135">
    <property type="entry name" value="Rod-binding"/>
    <property type="match status" value="1"/>
</dbReference>
<name>A0ABV1M729_9NEIS</name>
<comment type="caution">
    <text evidence="2">The sequence shown here is derived from an EMBL/GenBank/DDBJ whole genome shotgun (WGS) entry which is preliminary data.</text>
</comment>
<dbReference type="InterPro" id="IPR019301">
    <property type="entry name" value="Flagellar_prot_FlgJ_N"/>
</dbReference>
<gene>
    <name evidence="2" type="ORF">ABNW52_15545</name>
</gene>
<reference evidence="2" key="1">
    <citation type="submission" date="2024-06" db="EMBL/GenBank/DDBJ databases">
        <title>Genome sequence of Vogesella sp. MAHUQ-64.</title>
        <authorList>
            <person name="Huq M.A."/>
        </authorList>
    </citation>
    <scope>NUCLEOTIDE SEQUENCE</scope>
    <source>
        <strain evidence="2">MAHUQ-64</strain>
    </source>
</reference>
<dbReference type="RefSeq" id="WP_349589706.1">
    <property type="nucleotide sequence ID" value="NZ_JBEFLD010000008.1"/>
</dbReference>
<organism evidence="2 3">
    <name type="scientific">Vogesella oryzagri</name>
    <dbReference type="NCBI Taxonomy" id="3160864"/>
    <lineage>
        <taxon>Bacteria</taxon>
        <taxon>Pseudomonadati</taxon>
        <taxon>Pseudomonadota</taxon>
        <taxon>Betaproteobacteria</taxon>
        <taxon>Neisseriales</taxon>
        <taxon>Chromobacteriaceae</taxon>
        <taxon>Vogesella</taxon>
    </lineage>
</organism>